<feature type="compositionally biased region" description="Gly residues" evidence="1">
    <location>
        <begin position="9"/>
        <end position="19"/>
    </location>
</feature>
<feature type="region of interest" description="Disordered" evidence="1">
    <location>
        <begin position="1"/>
        <end position="44"/>
    </location>
</feature>
<name>A0A822YN18_NELNU</name>
<accession>A0A822YN18</accession>
<evidence type="ECO:0000313" key="2">
    <source>
        <dbReference type="EMBL" id="DAD33922.1"/>
    </source>
</evidence>
<comment type="caution">
    <text evidence="2">The sequence shown here is derived from an EMBL/GenBank/DDBJ whole genome shotgun (WGS) entry which is preliminary data.</text>
</comment>
<dbReference type="EMBL" id="DUZY01000003">
    <property type="protein sequence ID" value="DAD33922.1"/>
    <property type="molecule type" value="Genomic_DNA"/>
</dbReference>
<organism evidence="2 3">
    <name type="scientific">Nelumbo nucifera</name>
    <name type="common">Sacred lotus</name>
    <dbReference type="NCBI Taxonomy" id="4432"/>
    <lineage>
        <taxon>Eukaryota</taxon>
        <taxon>Viridiplantae</taxon>
        <taxon>Streptophyta</taxon>
        <taxon>Embryophyta</taxon>
        <taxon>Tracheophyta</taxon>
        <taxon>Spermatophyta</taxon>
        <taxon>Magnoliopsida</taxon>
        <taxon>Proteales</taxon>
        <taxon>Nelumbonaceae</taxon>
        <taxon>Nelumbo</taxon>
    </lineage>
</organism>
<gene>
    <name evidence="2" type="ORF">HUJ06_012773</name>
</gene>
<reference evidence="2 3" key="1">
    <citation type="journal article" date="2020" name="Mol. Biol. Evol.">
        <title>Distinct Expression and Methylation Patterns for Genes with Different Fates following a Single Whole-Genome Duplication in Flowering Plants.</title>
        <authorList>
            <person name="Shi T."/>
            <person name="Rahmani R.S."/>
            <person name="Gugger P.F."/>
            <person name="Wang M."/>
            <person name="Li H."/>
            <person name="Zhang Y."/>
            <person name="Li Z."/>
            <person name="Wang Q."/>
            <person name="Van de Peer Y."/>
            <person name="Marchal K."/>
            <person name="Chen J."/>
        </authorList>
    </citation>
    <scope>NUCLEOTIDE SEQUENCE [LARGE SCALE GENOMIC DNA]</scope>
    <source>
        <tissue evidence="2">Leaf</tissue>
    </source>
</reference>
<dbReference type="AlphaFoldDB" id="A0A822YN18"/>
<dbReference type="Proteomes" id="UP000607653">
    <property type="component" value="Unassembled WGS sequence"/>
</dbReference>
<protein>
    <submittedName>
        <fullName evidence="2">Uncharacterized protein</fullName>
    </submittedName>
</protein>
<proteinExistence type="predicted"/>
<sequence>MEVGDGFEGRGSGGSGGGHLQKNSPLQSSADGSGGVGDGFESAIPHNAHSTLHATTNLDLGRIDRELWAALIARDIRAGCGKATPLSFRFGELGEKGK</sequence>
<keyword evidence="3" id="KW-1185">Reference proteome</keyword>
<evidence type="ECO:0000313" key="3">
    <source>
        <dbReference type="Proteomes" id="UP000607653"/>
    </source>
</evidence>
<evidence type="ECO:0000256" key="1">
    <source>
        <dbReference type="SAM" id="MobiDB-lite"/>
    </source>
</evidence>